<dbReference type="NCBIfam" id="TIGR01613">
    <property type="entry name" value="primase_Cterm"/>
    <property type="match status" value="1"/>
</dbReference>
<dbReference type="InterPro" id="IPR006500">
    <property type="entry name" value="Helicase_put_C_phage/plasmid"/>
</dbReference>
<evidence type="ECO:0000256" key="1">
    <source>
        <dbReference type="ARBA" id="ARBA00022741"/>
    </source>
</evidence>
<dbReference type="Pfam" id="PF03288">
    <property type="entry name" value="Pox_D5"/>
    <property type="match status" value="1"/>
</dbReference>
<dbReference type="RefSeq" id="WP_154237160.1">
    <property type="nucleotide sequence ID" value="NZ_WKNS01000026.1"/>
</dbReference>
<organism evidence="3">
    <name type="scientific">Ligilactobacillus ruminis</name>
    <dbReference type="NCBI Taxonomy" id="1623"/>
    <lineage>
        <taxon>Bacteria</taxon>
        <taxon>Bacillati</taxon>
        <taxon>Bacillota</taxon>
        <taxon>Bacilli</taxon>
        <taxon>Lactobacillales</taxon>
        <taxon>Lactobacillaceae</taxon>
        <taxon>Ligilactobacillus</taxon>
    </lineage>
</organism>
<dbReference type="EMBL" id="WKOD01000037">
    <property type="protein sequence ID" value="MSA69318.1"/>
    <property type="molecule type" value="Genomic_DNA"/>
</dbReference>
<dbReference type="InterPro" id="IPR014015">
    <property type="entry name" value="Helicase_SF3_DNA-vir"/>
</dbReference>
<keyword evidence="1" id="KW-0547">Nucleotide-binding</keyword>
<dbReference type="InterPro" id="IPR045455">
    <property type="entry name" value="NrS-1_pol-like_helicase"/>
</dbReference>
<evidence type="ECO:0000256" key="2">
    <source>
        <dbReference type="ARBA" id="ARBA00022840"/>
    </source>
</evidence>
<dbReference type="InterPro" id="IPR004968">
    <property type="entry name" value="DNA_primase/NTPase_C"/>
</dbReference>
<accession>A0A6A8GR82</accession>
<dbReference type="Gene3D" id="3.40.50.300">
    <property type="entry name" value="P-loop containing nucleotide triphosphate hydrolases"/>
    <property type="match status" value="1"/>
</dbReference>
<dbReference type="PROSITE" id="PS51206">
    <property type="entry name" value="SF3_HELICASE_1"/>
    <property type="match status" value="1"/>
</dbReference>
<dbReference type="SUPFAM" id="SSF52540">
    <property type="entry name" value="P-loop containing nucleoside triphosphate hydrolases"/>
    <property type="match status" value="1"/>
</dbReference>
<comment type="caution">
    <text evidence="3">The sequence shown here is derived from an EMBL/GenBank/DDBJ whole genome shotgun (WGS) entry which is preliminary data.</text>
</comment>
<dbReference type="Pfam" id="PF19263">
    <property type="entry name" value="DUF5906"/>
    <property type="match status" value="1"/>
</dbReference>
<dbReference type="SMART" id="SM00885">
    <property type="entry name" value="D5_N"/>
    <property type="match status" value="1"/>
</dbReference>
<name>A0A6A8GR82_9LACO</name>
<protein>
    <submittedName>
        <fullName evidence="3">DNA primase</fullName>
    </submittedName>
</protein>
<proteinExistence type="predicted"/>
<reference evidence="3" key="1">
    <citation type="journal article" date="2019" name="Nat. Med.">
        <title>A library of human gut bacterial isolates paired with longitudinal multiomics data enables mechanistic microbiome research.</title>
        <authorList>
            <person name="Poyet M."/>
            <person name="Groussin M."/>
            <person name="Gibbons S.M."/>
            <person name="Avila-Pacheco J."/>
            <person name="Jiang X."/>
            <person name="Kearney S.M."/>
            <person name="Perrotta A.R."/>
            <person name="Berdy B."/>
            <person name="Zhao S."/>
            <person name="Lieberman T.D."/>
            <person name="Swanson P.K."/>
            <person name="Smith M."/>
            <person name="Roesemann S."/>
            <person name="Alexander J.E."/>
            <person name="Rich S.A."/>
            <person name="Livny J."/>
            <person name="Vlamakis H."/>
            <person name="Clish C."/>
            <person name="Bullock K."/>
            <person name="Deik A."/>
            <person name="Scott J."/>
            <person name="Pierce K.A."/>
            <person name="Xavier R.J."/>
            <person name="Alm E.J."/>
        </authorList>
    </citation>
    <scope>NUCLEOTIDE SEQUENCE</scope>
    <source>
        <strain evidence="3">BIOML-A18</strain>
    </source>
</reference>
<dbReference type="InterPro" id="IPR027417">
    <property type="entry name" value="P-loop_NTPase"/>
</dbReference>
<gene>
    <name evidence="3" type="ORF">GKC89_09580</name>
</gene>
<dbReference type="InterPro" id="IPR014818">
    <property type="entry name" value="Phage/plasmid_primase_P4_C"/>
</dbReference>
<dbReference type="GO" id="GO:0005524">
    <property type="term" value="F:ATP binding"/>
    <property type="evidence" value="ECO:0007669"/>
    <property type="project" value="UniProtKB-KW"/>
</dbReference>
<dbReference type="Pfam" id="PF08706">
    <property type="entry name" value="D5_N"/>
    <property type="match status" value="1"/>
</dbReference>
<evidence type="ECO:0000313" key="3">
    <source>
        <dbReference type="EMBL" id="MSA69318.1"/>
    </source>
</evidence>
<dbReference type="AlphaFoldDB" id="A0A6A8GR82"/>
<keyword evidence="2" id="KW-0067">ATP-binding</keyword>
<sequence length="560" mass="64569">MIDFMELPPDIDQGAAAELTPIDSVDNLVEQLQEQHPKAPATPANLAKWRTVAKAMQQQQAELRKAELQLRAPVRSKADLIQRLKAEARLYKAEHTKINDTTGNVTTPRIPPRAVADILLNNIKFVIIGKDNKENAYKAPYFYDIDQGIYVSLQRELERLCLLVERELNIKGRKETIEYIRLEAPTVEPTENPALIVCNNGIYNKATKQLEPFNDQYKFISKIATNLNLDASEPDFNGWKLSEWIKELSDGDQSKEKLIWQLIASTVNANYVQPYAFFLVDNGQGRTGKSTFETLLKNLVGKANYSSLMLVEFEHDFKLATAMGRALIIGDDNNPKDYNENSANFKSMVTGDVVLINPKGLPPYTDQSTATIVQSMNSLPKFKDATGGTLRRLKIIRFNHQYPDTPAGRKIKDEYIKDTSLLEWVLKKAVTIDIERLEDTEESRGEVREIKQQSDPIAYFMQEYFPELTSERIPTAFLFKYFLAVMAYENNPSRITQRAFTERLKENLPEGWKYERNRKYVGNWWDDRDMDVLNLYDRKNVYPYEPKPRRAYQGLIYKKY</sequence>